<feature type="region of interest" description="Disordered" evidence="3">
    <location>
        <begin position="1"/>
        <end position="53"/>
    </location>
</feature>
<name>A0A2N5TYV1_9BASI</name>
<dbReference type="InterPro" id="IPR001878">
    <property type="entry name" value="Znf_CCHC"/>
</dbReference>
<dbReference type="GO" id="GO:0003676">
    <property type="term" value="F:nucleic acid binding"/>
    <property type="evidence" value="ECO:0007669"/>
    <property type="project" value="InterPro"/>
</dbReference>
<reference evidence="5 6" key="1">
    <citation type="submission" date="2017-11" db="EMBL/GenBank/DDBJ databases">
        <title>De novo assembly and phasing of dikaryotic genomes from two isolates of Puccinia coronata f. sp. avenae, the causal agent of oat crown rust.</title>
        <authorList>
            <person name="Miller M.E."/>
            <person name="Zhang Y."/>
            <person name="Omidvar V."/>
            <person name="Sperschneider J."/>
            <person name="Schwessinger B."/>
            <person name="Raley C."/>
            <person name="Palmer J.M."/>
            <person name="Garnica D."/>
            <person name="Upadhyaya N."/>
            <person name="Rathjen J."/>
            <person name="Taylor J.M."/>
            <person name="Park R.F."/>
            <person name="Dodds P.N."/>
            <person name="Hirsch C.D."/>
            <person name="Kianian S.F."/>
            <person name="Figueroa M."/>
        </authorList>
    </citation>
    <scope>NUCLEOTIDE SEQUENCE [LARGE SCALE GENOMIC DNA]</scope>
    <source>
        <strain evidence="5">12SD80</strain>
    </source>
</reference>
<keyword evidence="2" id="KW-0479">Metal-binding</keyword>
<dbReference type="GO" id="GO:0008270">
    <property type="term" value="F:zinc ion binding"/>
    <property type="evidence" value="ECO:0007669"/>
    <property type="project" value="UniProtKB-KW"/>
</dbReference>
<feature type="compositionally biased region" description="Polar residues" evidence="3">
    <location>
        <begin position="142"/>
        <end position="151"/>
    </location>
</feature>
<organism evidence="5 6">
    <name type="scientific">Puccinia coronata f. sp. avenae</name>
    <dbReference type="NCBI Taxonomy" id="200324"/>
    <lineage>
        <taxon>Eukaryota</taxon>
        <taxon>Fungi</taxon>
        <taxon>Dikarya</taxon>
        <taxon>Basidiomycota</taxon>
        <taxon>Pucciniomycotina</taxon>
        <taxon>Pucciniomycetes</taxon>
        <taxon>Pucciniales</taxon>
        <taxon>Pucciniaceae</taxon>
        <taxon>Puccinia</taxon>
    </lineage>
</organism>
<comment type="caution">
    <text evidence="5">The sequence shown here is derived from an EMBL/GenBank/DDBJ whole genome shotgun (WGS) entry which is preliminary data.</text>
</comment>
<keyword evidence="2" id="KW-0862">Zinc</keyword>
<evidence type="ECO:0000259" key="4">
    <source>
        <dbReference type="PROSITE" id="PS50158"/>
    </source>
</evidence>
<dbReference type="GO" id="GO:0006397">
    <property type="term" value="P:mRNA processing"/>
    <property type="evidence" value="ECO:0007669"/>
    <property type="project" value="UniProtKB-KW"/>
</dbReference>
<proteinExistence type="predicted"/>
<dbReference type="PROSITE" id="PS50158">
    <property type="entry name" value="ZF_CCHC"/>
    <property type="match status" value="1"/>
</dbReference>
<gene>
    <name evidence="5" type="ORF">PCASD_15136</name>
</gene>
<sequence length="262" mass="29367">MSTGIEELGPLGFCDSEPDPGQTWASVGRANNERFSVRTRPKPGTGSRGPRAARAHLQPEYDALRQGANESCQAFFDRFRKWQSRAKNYGFQYKETSGFVGRLNRSLNNRLVGLMAVEHCRAFAQVVMAALDEDWRWRKTQTVNATASGSKSNKRLSDNGDSKPKKKATSGCFNCVKDGHISAKCTKPKTKKQKAYEAAKGAKTSLNVYLVEQSLLHQHCCHMLILLISPPPPPQFTPLNQLVYLSARRRRLPSRMKPCRLL</sequence>
<accession>A0A2N5TYV1</accession>
<dbReference type="InterPro" id="IPR036875">
    <property type="entry name" value="Znf_CCHC_sf"/>
</dbReference>
<feature type="domain" description="CCHC-type" evidence="4">
    <location>
        <begin position="172"/>
        <end position="187"/>
    </location>
</feature>
<evidence type="ECO:0000256" key="1">
    <source>
        <dbReference type="ARBA" id="ARBA00022664"/>
    </source>
</evidence>
<dbReference type="AlphaFoldDB" id="A0A2N5TYV1"/>
<dbReference type="Gene3D" id="4.10.60.10">
    <property type="entry name" value="Zinc finger, CCHC-type"/>
    <property type="match status" value="1"/>
</dbReference>
<evidence type="ECO:0000256" key="2">
    <source>
        <dbReference type="PROSITE-ProRule" id="PRU00047"/>
    </source>
</evidence>
<protein>
    <recommendedName>
        <fullName evidence="4">CCHC-type domain-containing protein</fullName>
    </recommendedName>
</protein>
<keyword evidence="2" id="KW-0863">Zinc-finger</keyword>
<dbReference type="Proteomes" id="UP000235392">
    <property type="component" value="Unassembled WGS sequence"/>
</dbReference>
<evidence type="ECO:0000256" key="3">
    <source>
        <dbReference type="SAM" id="MobiDB-lite"/>
    </source>
</evidence>
<dbReference type="SMART" id="SM00343">
    <property type="entry name" value="ZnF_C2HC"/>
    <property type="match status" value="1"/>
</dbReference>
<dbReference type="SUPFAM" id="SSF57756">
    <property type="entry name" value="Retrovirus zinc finger-like domains"/>
    <property type="match status" value="1"/>
</dbReference>
<evidence type="ECO:0000313" key="5">
    <source>
        <dbReference type="EMBL" id="PLW30670.1"/>
    </source>
</evidence>
<keyword evidence="1" id="KW-0507">mRNA processing</keyword>
<feature type="region of interest" description="Disordered" evidence="3">
    <location>
        <begin position="142"/>
        <end position="169"/>
    </location>
</feature>
<evidence type="ECO:0000313" key="6">
    <source>
        <dbReference type="Proteomes" id="UP000235392"/>
    </source>
</evidence>
<dbReference type="EMBL" id="PGCI01000290">
    <property type="protein sequence ID" value="PLW30670.1"/>
    <property type="molecule type" value="Genomic_DNA"/>
</dbReference>